<evidence type="ECO:0000256" key="1">
    <source>
        <dbReference type="SAM" id="MobiDB-lite"/>
    </source>
</evidence>
<protein>
    <submittedName>
        <fullName evidence="2">Uncharacterized protein</fullName>
    </submittedName>
</protein>
<comment type="caution">
    <text evidence="2">The sequence shown here is derived from an EMBL/GenBank/DDBJ whole genome shotgun (WGS) entry which is preliminary data.</text>
</comment>
<feature type="compositionally biased region" description="Basic residues" evidence="1">
    <location>
        <begin position="23"/>
        <end position="32"/>
    </location>
</feature>
<evidence type="ECO:0000313" key="2">
    <source>
        <dbReference type="EMBL" id="CAK7936375.1"/>
    </source>
</evidence>
<proteinExistence type="predicted"/>
<organism evidence="2 3">
    <name type="scientific">Peronospora matthiolae</name>
    <dbReference type="NCBI Taxonomy" id="2874970"/>
    <lineage>
        <taxon>Eukaryota</taxon>
        <taxon>Sar</taxon>
        <taxon>Stramenopiles</taxon>
        <taxon>Oomycota</taxon>
        <taxon>Peronosporomycetes</taxon>
        <taxon>Peronosporales</taxon>
        <taxon>Peronosporaceae</taxon>
        <taxon>Peronospora</taxon>
    </lineage>
</organism>
<dbReference type="EMBL" id="CAKLBY020000224">
    <property type="protein sequence ID" value="CAK7936375.1"/>
    <property type="molecule type" value="Genomic_DNA"/>
</dbReference>
<evidence type="ECO:0000313" key="3">
    <source>
        <dbReference type="Proteomes" id="UP001162060"/>
    </source>
</evidence>
<dbReference type="AlphaFoldDB" id="A0AAV1USL4"/>
<gene>
    <name evidence="2" type="ORF">PM001_LOCUS21525</name>
</gene>
<accession>A0AAV1USL4</accession>
<sequence length="46" mass="5278">MQRGANDRFSARPLSADLRIRNLSRRQQVGKRGRSEFKEQMGSSQA</sequence>
<name>A0AAV1USL4_9STRA</name>
<dbReference type="Proteomes" id="UP001162060">
    <property type="component" value="Unassembled WGS sequence"/>
</dbReference>
<reference evidence="2" key="1">
    <citation type="submission" date="2024-01" db="EMBL/GenBank/DDBJ databases">
        <authorList>
            <person name="Webb A."/>
        </authorList>
    </citation>
    <scope>NUCLEOTIDE SEQUENCE</scope>
    <source>
        <strain evidence="2">Pm1</strain>
    </source>
</reference>
<feature type="region of interest" description="Disordered" evidence="1">
    <location>
        <begin position="23"/>
        <end position="46"/>
    </location>
</feature>